<keyword evidence="2" id="KW-1185">Reference proteome</keyword>
<name>A0A9D4FMM6_DREPO</name>
<protein>
    <submittedName>
        <fullName evidence="1">Uncharacterized protein</fullName>
    </submittedName>
</protein>
<dbReference type="AlphaFoldDB" id="A0A9D4FMM6"/>
<evidence type="ECO:0000313" key="2">
    <source>
        <dbReference type="Proteomes" id="UP000828390"/>
    </source>
</evidence>
<gene>
    <name evidence="1" type="ORF">DPMN_155251</name>
</gene>
<reference evidence="1" key="2">
    <citation type="submission" date="2020-11" db="EMBL/GenBank/DDBJ databases">
        <authorList>
            <person name="McCartney M.A."/>
            <person name="Auch B."/>
            <person name="Kono T."/>
            <person name="Mallez S."/>
            <person name="Becker A."/>
            <person name="Gohl D.M."/>
            <person name="Silverstein K.A.T."/>
            <person name="Koren S."/>
            <person name="Bechman K.B."/>
            <person name="Herman A."/>
            <person name="Abrahante J.E."/>
            <person name="Garbe J."/>
        </authorList>
    </citation>
    <scope>NUCLEOTIDE SEQUENCE</scope>
    <source>
        <strain evidence="1">Duluth1</strain>
        <tissue evidence="1">Whole animal</tissue>
    </source>
</reference>
<accession>A0A9D4FMM6</accession>
<evidence type="ECO:0000313" key="1">
    <source>
        <dbReference type="EMBL" id="KAH3801595.1"/>
    </source>
</evidence>
<reference evidence="1" key="1">
    <citation type="journal article" date="2019" name="bioRxiv">
        <title>The Genome of the Zebra Mussel, Dreissena polymorpha: A Resource for Invasive Species Research.</title>
        <authorList>
            <person name="McCartney M.A."/>
            <person name="Auch B."/>
            <person name="Kono T."/>
            <person name="Mallez S."/>
            <person name="Zhang Y."/>
            <person name="Obille A."/>
            <person name="Becker A."/>
            <person name="Abrahante J.E."/>
            <person name="Garbe J."/>
            <person name="Badalamenti J.P."/>
            <person name="Herman A."/>
            <person name="Mangelson H."/>
            <person name="Liachko I."/>
            <person name="Sullivan S."/>
            <person name="Sone E.D."/>
            <person name="Koren S."/>
            <person name="Silverstein K.A.T."/>
            <person name="Beckman K.B."/>
            <person name="Gohl D.M."/>
        </authorList>
    </citation>
    <scope>NUCLEOTIDE SEQUENCE</scope>
    <source>
        <strain evidence="1">Duluth1</strain>
        <tissue evidence="1">Whole animal</tissue>
    </source>
</reference>
<comment type="caution">
    <text evidence="1">The sequence shown here is derived from an EMBL/GenBank/DDBJ whole genome shotgun (WGS) entry which is preliminary data.</text>
</comment>
<dbReference type="Proteomes" id="UP000828390">
    <property type="component" value="Unassembled WGS sequence"/>
</dbReference>
<sequence>MLMLGTKKVFCSKWRKELLTSCGRFVIKIFCCQSLTVRMSWRETVVTHSQKASKRYYQEHVW</sequence>
<proteinExistence type="predicted"/>
<dbReference type="EMBL" id="JAIWYP010000007">
    <property type="protein sequence ID" value="KAH3801595.1"/>
    <property type="molecule type" value="Genomic_DNA"/>
</dbReference>
<organism evidence="1 2">
    <name type="scientific">Dreissena polymorpha</name>
    <name type="common">Zebra mussel</name>
    <name type="synonym">Mytilus polymorpha</name>
    <dbReference type="NCBI Taxonomy" id="45954"/>
    <lineage>
        <taxon>Eukaryota</taxon>
        <taxon>Metazoa</taxon>
        <taxon>Spiralia</taxon>
        <taxon>Lophotrochozoa</taxon>
        <taxon>Mollusca</taxon>
        <taxon>Bivalvia</taxon>
        <taxon>Autobranchia</taxon>
        <taxon>Heteroconchia</taxon>
        <taxon>Euheterodonta</taxon>
        <taxon>Imparidentia</taxon>
        <taxon>Neoheterodontei</taxon>
        <taxon>Myida</taxon>
        <taxon>Dreissenoidea</taxon>
        <taxon>Dreissenidae</taxon>
        <taxon>Dreissena</taxon>
    </lineage>
</organism>